<comment type="caution">
    <text evidence="7">The sequence shown here is derived from an EMBL/GenBank/DDBJ whole genome shotgun (WGS) entry which is preliminary data.</text>
</comment>
<keyword evidence="3 6" id="KW-0812">Transmembrane</keyword>
<evidence type="ECO:0000256" key="2">
    <source>
        <dbReference type="ARBA" id="ARBA00022475"/>
    </source>
</evidence>
<feature type="transmembrane region" description="Helical" evidence="6">
    <location>
        <begin position="165"/>
        <end position="188"/>
    </location>
</feature>
<feature type="transmembrane region" description="Helical" evidence="6">
    <location>
        <begin position="126"/>
        <end position="153"/>
    </location>
</feature>
<feature type="transmembrane region" description="Helical" evidence="6">
    <location>
        <begin position="50"/>
        <end position="69"/>
    </location>
</feature>
<dbReference type="Proteomes" id="UP001363010">
    <property type="component" value="Unassembled WGS sequence"/>
</dbReference>
<evidence type="ECO:0000313" key="8">
    <source>
        <dbReference type="Proteomes" id="UP001363010"/>
    </source>
</evidence>
<reference evidence="7 8" key="1">
    <citation type="submission" date="2024-03" db="EMBL/GenBank/DDBJ databases">
        <title>Novel species of the genus Variovorax.</title>
        <authorList>
            <person name="Liu Q."/>
            <person name="Xin Y.-H."/>
        </authorList>
    </citation>
    <scope>NUCLEOTIDE SEQUENCE [LARGE SCALE GENOMIC DNA]</scope>
    <source>
        <strain evidence="7 8">KACC 18501</strain>
    </source>
</reference>
<dbReference type="EMBL" id="JBBKZV010000003">
    <property type="protein sequence ID" value="MEJ8821950.1"/>
    <property type="molecule type" value="Genomic_DNA"/>
</dbReference>
<dbReference type="InterPro" id="IPR022791">
    <property type="entry name" value="L-PG_synthase/AglD"/>
</dbReference>
<accession>A0ABU8VVW2</accession>
<feature type="transmembrane region" description="Helical" evidence="6">
    <location>
        <begin position="209"/>
        <end position="229"/>
    </location>
</feature>
<evidence type="ECO:0000256" key="1">
    <source>
        <dbReference type="ARBA" id="ARBA00004651"/>
    </source>
</evidence>
<proteinExistence type="predicted"/>
<feature type="transmembrane region" description="Helical" evidence="6">
    <location>
        <begin position="89"/>
        <end position="114"/>
    </location>
</feature>
<comment type="subcellular location">
    <subcellularLocation>
        <location evidence="1">Cell membrane</location>
        <topology evidence="1">Multi-pass membrane protein</topology>
    </subcellularLocation>
</comment>
<sequence length="333" mass="36231">MTIHSLTTHPWWPWTRRIAVAGFLSFVLFMLVHVARAIDWREVFETMLAYPLWVVALAAVLGATSHLIYSTFDLVGRHYTTHPLRATSVMAITFVSYAFNLNLGTVVGALAMRVRLYARLGLDAPVIARIVGMSMLTNWLGYCLLAGLAFVFWPVSLPSDWHMGAVALRVLGGVLVLASLGYLVLCAVSKRREFSVRGHDIALPHLRMACVQLAISCANWSVMGATMYVLLQGKVAYPVALGVLLIGAVSGLMSRVPAGLGVLEAVFVALLSPPLSTTTLIAAVLTYRAVYYWAPLVVATVVYLTMEVHARKLAAAAAGNSGTRSHRRRLQPS</sequence>
<keyword evidence="8" id="KW-1185">Reference proteome</keyword>
<dbReference type="Pfam" id="PF03706">
    <property type="entry name" value="LPG_synthase_TM"/>
    <property type="match status" value="1"/>
</dbReference>
<evidence type="ECO:0000256" key="3">
    <source>
        <dbReference type="ARBA" id="ARBA00022692"/>
    </source>
</evidence>
<dbReference type="RefSeq" id="WP_340362997.1">
    <property type="nucleotide sequence ID" value="NZ_JBBKZV010000003.1"/>
</dbReference>
<evidence type="ECO:0000256" key="5">
    <source>
        <dbReference type="ARBA" id="ARBA00023136"/>
    </source>
</evidence>
<feature type="transmembrane region" description="Helical" evidence="6">
    <location>
        <begin position="290"/>
        <end position="306"/>
    </location>
</feature>
<evidence type="ECO:0000313" key="7">
    <source>
        <dbReference type="EMBL" id="MEJ8821950.1"/>
    </source>
</evidence>
<name>A0ABU8VVW2_9BURK</name>
<feature type="transmembrane region" description="Helical" evidence="6">
    <location>
        <begin position="18"/>
        <end position="38"/>
    </location>
</feature>
<organism evidence="7 8">
    <name type="scientific">Variovorax humicola</name>
    <dbReference type="NCBI Taxonomy" id="1769758"/>
    <lineage>
        <taxon>Bacteria</taxon>
        <taxon>Pseudomonadati</taxon>
        <taxon>Pseudomonadota</taxon>
        <taxon>Betaproteobacteria</taxon>
        <taxon>Burkholderiales</taxon>
        <taxon>Comamonadaceae</taxon>
        <taxon>Variovorax</taxon>
    </lineage>
</organism>
<keyword evidence="5 6" id="KW-0472">Membrane</keyword>
<protein>
    <submittedName>
        <fullName evidence="7">YbhN family protein</fullName>
    </submittedName>
</protein>
<feature type="transmembrane region" description="Helical" evidence="6">
    <location>
        <begin position="235"/>
        <end position="253"/>
    </location>
</feature>
<keyword evidence="4 6" id="KW-1133">Transmembrane helix</keyword>
<evidence type="ECO:0000256" key="4">
    <source>
        <dbReference type="ARBA" id="ARBA00022989"/>
    </source>
</evidence>
<evidence type="ECO:0000256" key="6">
    <source>
        <dbReference type="SAM" id="Phobius"/>
    </source>
</evidence>
<keyword evidence="2" id="KW-1003">Cell membrane</keyword>
<gene>
    <name evidence="7" type="ORF">WKW80_07855</name>
</gene>
<feature type="transmembrane region" description="Helical" evidence="6">
    <location>
        <begin position="265"/>
        <end position="284"/>
    </location>
</feature>